<name>A0A8H6MBV2_9AGAR</name>
<evidence type="ECO:0000313" key="3">
    <source>
        <dbReference type="EMBL" id="KAF6760189.1"/>
    </source>
</evidence>
<protein>
    <recommendedName>
        <fullName evidence="5">PIN domain-like protein</fullName>
    </recommendedName>
</protein>
<dbReference type="PANTHER" id="PTHR15665:SF1">
    <property type="entry name" value="PROTEIN ASTEROID HOMOLOG 1"/>
    <property type="match status" value="1"/>
</dbReference>
<dbReference type="InterPro" id="IPR029060">
    <property type="entry name" value="PIN-like_dom_sf"/>
</dbReference>
<proteinExistence type="inferred from homology"/>
<dbReference type="EMBL" id="JACGCI010000013">
    <property type="protein sequence ID" value="KAF6760189.1"/>
    <property type="molecule type" value="Genomic_DNA"/>
</dbReference>
<dbReference type="PANTHER" id="PTHR15665">
    <property type="entry name" value="ASTEROID PROTEIN"/>
    <property type="match status" value="1"/>
</dbReference>
<comment type="caution">
    <text evidence="3">The sequence shown here is derived from an EMBL/GenBank/DDBJ whole genome shotgun (WGS) entry which is preliminary data.</text>
</comment>
<organism evidence="3 4">
    <name type="scientific">Ephemerocybe angulata</name>
    <dbReference type="NCBI Taxonomy" id="980116"/>
    <lineage>
        <taxon>Eukaryota</taxon>
        <taxon>Fungi</taxon>
        <taxon>Dikarya</taxon>
        <taxon>Basidiomycota</taxon>
        <taxon>Agaricomycotina</taxon>
        <taxon>Agaricomycetes</taxon>
        <taxon>Agaricomycetidae</taxon>
        <taxon>Agaricales</taxon>
        <taxon>Agaricineae</taxon>
        <taxon>Psathyrellaceae</taxon>
        <taxon>Ephemerocybe</taxon>
    </lineage>
</organism>
<feature type="compositionally biased region" description="Acidic residues" evidence="2">
    <location>
        <begin position="522"/>
        <end position="545"/>
    </location>
</feature>
<comment type="similarity">
    <text evidence="1">Belongs to the asteroid family.</text>
</comment>
<evidence type="ECO:0000256" key="1">
    <source>
        <dbReference type="ARBA" id="ARBA00007398"/>
    </source>
</evidence>
<dbReference type="InterPro" id="IPR026832">
    <property type="entry name" value="Asteroid"/>
</dbReference>
<dbReference type="AlphaFoldDB" id="A0A8H6MBV2"/>
<accession>A0A8H6MBV2</accession>
<dbReference type="Gene3D" id="3.40.50.1010">
    <property type="entry name" value="5'-nuclease"/>
    <property type="match status" value="1"/>
</dbReference>
<reference evidence="3 4" key="1">
    <citation type="submission" date="2020-07" db="EMBL/GenBank/DDBJ databases">
        <title>Comparative genomics of pyrophilous fungi reveals a link between fire events and developmental genes.</title>
        <authorList>
            <consortium name="DOE Joint Genome Institute"/>
            <person name="Steindorff A.S."/>
            <person name="Carver A."/>
            <person name="Calhoun S."/>
            <person name="Stillman K."/>
            <person name="Liu H."/>
            <person name="Lipzen A."/>
            <person name="Pangilinan J."/>
            <person name="Labutti K."/>
            <person name="Bruns T.D."/>
            <person name="Grigoriev I.V."/>
        </authorList>
    </citation>
    <scope>NUCLEOTIDE SEQUENCE [LARGE SCALE GENOMIC DNA]</scope>
    <source>
        <strain evidence="3 4">CBS 144469</strain>
    </source>
</reference>
<feature type="region of interest" description="Disordered" evidence="2">
    <location>
        <begin position="495"/>
        <end position="583"/>
    </location>
</feature>
<dbReference type="OrthoDB" id="25987at2759"/>
<dbReference type="SUPFAM" id="SSF88723">
    <property type="entry name" value="PIN domain-like"/>
    <property type="match status" value="1"/>
</dbReference>
<dbReference type="Proteomes" id="UP000521943">
    <property type="component" value="Unassembled WGS sequence"/>
</dbReference>
<keyword evidence="4" id="KW-1185">Reference proteome</keyword>
<sequence length="993" mass="110377">MGVHGLTTYLRDHRRALSTTIELPLLYGLKSKVTEFPVVIDGWSFIYTLYQQSTIPWVYGGEYQEFHQMVKSVVEAWLKVGLTVHFVFDGAYPDIKFPTLITRLAQSHIQPGLLFFRTSAASRSTPRSLNETRILPPLAYATCVQALKDVQVEQEASLQLHFADEEGDPYAVELAGRLNGYVVGNDSDFVVLNTEGYRGYIPIDDMVWTSTSPADEAGAENNADDDFQVVSRPKANRRAQTGVNAGRGLVPPTEGKLHLSVTAYSPTALAQHFKLPVTLLPLLGAIVGNDFTAQMESNKRRIQSLLFERQLSVTQRLDHAASVIRTVLTPNPNHRKSRHEVGSVMDLIERTVNILLSRFESTAMGPGEIAQVVDNIVEATLQYAIPKPGVTGASLWPSPVCALHRPDVCPFLPMLSRQLFHQLQDRDIEDEGLLLVREKIIDAYRSGMFTPKNMDVLSTATCWPKMFLENPDTETVARSIGQPIREWVYSILDDAVGLPDPPAPDEPESDHESQLQPMLEDKGEESDQDELVDVVESDSEGESESNVDFLAPLRGQLDRLHGSDDEATEPPASVSSHRTHRSAPPVVTEYIRRGTRVAPEEVVVTPLEKILESLGLANYNEDTAPPLLLRPEDEKLGVMLKLLKSDTPTIRSLAPTKIIPVLVARWLAQNLHSRYLETNSKEREREMWTATEARCFLAAFASSSHLNDDATADQPVYPEIADRHVQLAAQALSAMEAIEQLSQALLLGDRVAPVAHLFSGKLFHSLLNGSPRATMEDGGVWNAVEQGIPAPFKLDQPKKSKRAKGPKVQKGLTHHHYHYYRLPLHLREPTMSVYRSPPSQPADIVTYRHGNKLVYVKPAENYELALDIAQKEFEELSHVSRDCIGFAVMSTVGKGERCPIRISESAWPSAVTRLLRGEIIDVPQGHGLISGEAIAVQVIWVIEVDRHWCTVDSLFKVQFPISSNREPTVLVRKHHALKSICDSGFSVLNATIA</sequence>
<gene>
    <name evidence="3" type="ORF">DFP72DRAFT_1063251</name>
</gene>
<evidence type="ECO:0008006" key="5">
    <source>
        <dbReference type="Google" id="ProtNLM"/>
    </source>
</evidence>
<evidence type="ECO:0000256" key="2">
    <source>
        <dbReference type="SAM" id="MobiDB-lite"/>
    </source>
</evidence>
<evidence type="ECO:0000313" key="4">
    <source>
        <dbReference type="Proteomes" id="UP000521943"/>
    </source>
</evidence>